<evidence type="ECO:0000313" key="1">
    <source>
        <dbReference type="EMBL" id="MBS0967603.1"/>
    </source>
</evidence>
<proteinExistence type="predicted"/>
<reference evidence="1 2" key="1">
    <citation type="submission" date="2020-12" db="EMBL/GenBank/DDBJ databases">
        <authorList>
            <person name="Mcmullen J.G."/>
        </authorList>
    </citation>
    <scope>NUCLEOTIDE SEQUENCE [LARGE SCALE GENOMIC DNA]</scope>
    <source>
        <strain evidence="1 2">JGM97</strain>
    </source>
</reference>
<dbReference type="RefSeq" id="WP_101855162.1">
    <property type="nucleotide sequence ID" value="NZ_JAERKB010000001.1"/>
</dbReference>
<dbReference type="Gene3D" id="3.30.920.30">
    <property type="entry name" value="Hypothetical protein"/>
    <property type="match status" value="1"/>
</dbReference>
<keyword evidence="2" id="KW-1185">Reference proteome</keyword>
<comment type="caution">
    <text evidence="1">The sequence shown here is derived from an EMBL/GenBank/DDBJ whole genome shotgun (WGS) entry which is preliminary data.</text>
</comment>
<reference evidence="2" key="2">
    <citation type="submission" date="2023-07" db="EMBL/GenBank/DDBJ databases">
        <title>Genome-inferred correspondence between phylogeny and metabolic traits in the wild Drosophila gut microbiome.</title>
        <authorList>
            <person name="Bueno E."/>
            <person name="Blow F."/>
            <person name="Douglas A.E."/>
        </authorList>
    </citation>
    <scope>NUCLEOTIDE SEQUENCE [LARGE SCALE GENOMIC DNA]</scope>
    <source>
        <strain evidence="2">JGM97</strain>
    </source>
</reference>
<gene>
    <name evidence="1" type="ORF">JK232_01710</name>
</gene>
<accession>A0ABS5JCB4</accession>
<name>A0ABS5JCB4_9GAMM</name>
<dbReference type="EMBL" id="JAERKB010000001">
    <property type="protein sequence ID" value="MBS0967603.1"/>
    <property type="molecule type" value="Genomic_DNA"/>
</dbReference>
<dbReference type="InterPro" id="IPR038570">
    <property type="entry name" value="HicA_sf"/>
</dbReference>
<evidence type="ECO:0000313" key="2">
    <source>
        <dbReference type="Proteomes" id="UP000680634"/>
    </source>
</evidence>
<organism evidence="1 2">
    <name type="scientific">Nissabacter archeti</name>
    <dbReference type="NCBI Taxonomy" id="1917880"/>
    <lineage>
        <taxon>Bacteria</taxon>
        <taxon>Pseudomonadati</taxon>
        <taxon>Pseudomonadota</taxon>
        <taxon>Gammaproteobacteria</taxon>
        <taxon>Enterobacterales</taxon>
        <taxon>Yersiniaceae</taxon>
        <taxon>Nissabacter</taxon>
    </lineage>
</organism>
<sequence length="92" mass="10392">MFNARVGTLTYAELARALADMGFVLQPKGATGHEKWIRYNAQGKKQVVTVSKHTAPFAADLIKAMARQAEVNHRKLYAYCKKQITLQQLERT</sequence>
<dbReference type="Proteomes" id="UP000680634">
    <property type="component" value="Unassembled WGS sequence"/>
</dbReference>
<protein>
    <submittedName>
        <fullName evidence="1">Type II toxin-antitoxin system HicA family toxin</fullName>
    </submittedName>
</protein>